<dbReference type="EMBL" id="BRXU01000041">
    <property type="protein sequence ID" value="GLC61036.1"/>
    <property type="molecule type" value="Genomic_DNA"/>
</dbReference>
<accession>A0A9W6F9W4</accession>
<feature type="compositionally biased region" description="Low complexity" evidence="1">
    <location>
        <begin position="183"/>
        <end position="215"/>
    </location>
</feature>
<sequence>MTPVLEQDDEDDGLAKMDALRQRAAQFIPVNTPRGFVAIELASEPRGSNTHKELRTKRKQAKVYEHVLGSGPSAVLQKHYERYALRPGKDKKADAELSASSCSVATLQARCARALAEVPPLSLSAFGALKAPATLEASPRPQLSPRPLPHAAIGSPAPLKPSPRPAAAGRSSVPRLPLPQSCATPTKAPPATTQGAYPAAAASASAQSRVVQQTAGPASSRAGHGTTTPRAVAATSKSVAVGQTTPRTPVNASRSVAAGQMTPRGAALSPRSVAAGQVTPRGTPAGSRSVAVGQMTPRAAAGAAASTPRSPRYVTPRKPVVPLTPRGIDAVRYLIAANATAAAANATAAAPDAARQYDTGMASMLDELVLEEMQQERMSLQTAAEPGAGIQDKDIDLLRRDGKAAKGAAMAEWVRQSADPQEEAQVEGVPASCRCGCAIM</sequence>
<evidence type="ECO:0000313" key="2">
    <source>
        <dbReference type="EMBL" id="GLC61036.1"/>
    </source>
</evidence>
<protein>
    <submittedName>
        <fullName evidence="2">Uncharacterized protein</fullName>
    </submittedName>
</protein>
<organism evidence="2 3">
    <name type="scientific">Pleodorina starrii</name>
    <dbReference type="NCBI Taxonomy" id="330485"/>
    <lineage>
        <taxon>Eukaryota</taxon>
        <taxon>Viridiplantae</taxon>
        <taxon>Chlorophyta</taxon>
        <taxon>core chlorophytes</taxon>
        <taxon>Chlorophyceae</taxon>
        <taxon>CS clade</taxon>
        <taxon>Chlamydomonadales</taxon>
        <taxon>Volvocaceae</taxon>
        <taxon>Pleodorina</taxon>
    </lineage>
</organism>
<keyword evidence="3" id="KW-1185">Reference proteome</keyword>
<comment type="caution">
    <text evidence="2">The sequence shown here is derived from an EMBL/GenBank/DDBJ whole genome shotgun (WGS) entry which is preliminary data.</text>
</comment>
<dbReference type="AlphaFoldDB" id="A0A9W6F9W4"/>
<feature type="region of interest" description="Disordered" evidence="1">
    <location>
        <begin position="137"/>
        <end position="318"/>
    </location>
</feature>
<evidence type="ECO:0000256" key="1">
    <source>
        <dbReference type="SAM" id="MobiDB-lite"/>
    </source>
</evidence>
<dbReference type="Proteomes" id="UP001165080">
    <property type="component" value="Unassembled WGS sequence"/>
</dbReference>
<evidence type="ECO:0000313" key="3">
    <source>
        <dbReference type="Proteomes" id="UP001165080"/>
    </source>
</evidence>
<reference evidence="2 3" key="1">
    <citation type="journal article" date="2023" name="Commun. Biol.">
        <title>Reorganization of the ancestral sex-determining regions during the evolution of trioecy in Pleodorina starrii.</title>
        <authorList>
            <person name="Takahashi K."/>
            <person name="Suzuki S."/>
            <person name="Kawai-Toyooka H."/>
            <person name="Yamamoto K."/>
            <person name="Hamaji T."/>
            <person name="Ootsuki R."/>
            <person name="Yamaguchi H."/>
            <person name="Kawachi M."/>
            <person name="Higashiyama T."/>
            <person name="Nozaki H."/>
        </authorList>
    </citation>
    <scope>NUCLEOTIDE SEQUENCE [LARGE SCALE GENOMIC DNA]</scope>
    <source>
        <strain evidence="2 3">NIES-4479</strain>
    </source>
</reference>
<feature type="compositionally biased region" description="Low complexity" evidence="1">
    <location>
        <begin position="296"/>
        <end position="312"/>
    </location>
</feature>
<proteinExistence type="predicted"/>
<feature type="compositionally biased region" description="Polar residues" evidence="1">
    <location>
        <begin position="225"/>
        <end position="254"/>
    </location>
</feature>
<name>A0A9W6F9W4_9CHLO</name>
<gene>
    <name evidence="2" type="primary">PLEST011693</name>
    <name evidence="2" type="ORF">PLESTB_001709100</name>
</gene>